<keyword evidence="4" id="KW-0830">Ubiquinone</keyword>
<reference evidence="4 5" key="1">
    <citation type="submission" date="2017-08" db="EMBL/GenBank/DDBJ databases">
        <title>Infants hospitalized years apart are colonized by the same room-sourced microbial strains.</title>
        <authorList>
            <person name="Brooks B."/>
            <person name="Olm M.R."/>
            <person name="Firek B.A."/>
            <person name="Baker R."/>
            <person name="Thomas B.C."/>
            <person name="Morowitz M.J."/>
            <person name="Banfield J.F."/>
        </authorList>
    </citation>
    <scope>NUCLEOTIDE SEQUENCE [LARGE SCALE GENOMIC DNA]</scope>
    <source>
        <strain evidence="4">S2_018_000_R3_119</strain>
    </source>
</reference>
<sequence length="167" mass="18536">MPKHSETRHLPYTPEQMFDLVADVGRYAEFLPWVSAMRVRSNSETETLADMIVGFKGLRETFTSRVQKVRPSELNVDYVDGPLKYLRNEWHFRPEPQGCAVDFTVDFAFKNRMFEMIAGQVFGAALRKMIGAFETRAAELYGAESSAAESSAAGASGSKSSSAHNAA</sequence>
<feature type="domain" description="Coenzyme Q-binding protein COQ10 START" evidence="3">
    <location>
        <begin position="10"/>
        <end position="134"/>
    </location>
</feature>
<dbReference type="Proteomes" id="UP000249555">
    <property type="component" value="Unassembled WGS sequence"/>
</dbReference>
<dbReference type="GO" id="GO:0045333">
    <property type="term" value="P:cellular respiration"/>
    <property type="evidence" value="ECO:0007669"/>
    <property type="project" value="InterPro"/>
</dbReference>
<dbReference type="GO" id="GO:0048039">
    <property type="term" value="F:ubiquinone binding"/>
    <property type="evidence" value="ECO:0007669"/>
    <property type="project" value="InterPro"/>
</dbReference>
<evidence type="ECO:0000259" key="3">
    <source>
        <dbReference type="Pfam" id="PF03364"/>
    </source>
</evidence>
<gene>
    <name evidence="4" type="ORF">DI640_04690</name>
</gene>
<dbReference type="InterPro" id="IPR023393">
    <property type="entry name" value="START-like_dom_sf"/>
</dbReference>
<dbReference type="PANTHER" id="PTHR12901:SF10">
    <property type="entry name" value="COENZYME Q-BINDING PROTEIN COQ10, MITOCHONDRIAL"/>
    <property type="match status" value="1"/>
</dbReference>
<dbReference type="InterPro" id="IPR044996">
    <property type="entry name" value="COQ10-like"/>
</dbReference>
<evidence type="ECO:0000313" key="4">
    <source>
        <dbReference type="EMBL" id="PZO75315.1"/>
    </source>
</evidence>
<dbReference type="SUPFAM" id="SSF55961">
    <property type="entry name" value="Bet v1-like"/>
    <property type="match status" value="1"/>
</dbReference>
<dbReference type="InterPro" id="IPR005031">
    <property type="entry name" value="COQ10_START"/>
</dbReference>
<dbReference type="EMBL" id="QFMX01000004">
    <property type="protein sequence ID" value="PZO75315.1"/>
    <property type="molecule type" value="Genomic_DNA"/>
</dbReference>
<feature type="region of interest" description="Disordered" evidence="2">
    <location>
        <begin position="148"/>
        <end position="167"/>
    </location>
</feature>
<proteinExistence type="inferred from homology"/>
<dbReference type="Pfam" id="PF03364">
    <property type="entry name" value="Polyketide_cyc"/>
    <property type="match status" value="1"/>
</dbReference>
<dbReference type="AlphaFoldDB" id="A0A2W5AW81"/>
<evidence type="ECO:0000256" key="2">
    <source>
        <dbReference type="SAM" id="MobiDB-lite"/>
    </source>
</evidence>
<evidence type="ECO:0000313" key="5">
    <source>
        <dbReference type="Proteomes" id="UP000249555"/>
    </source>
</evidence>
<comment type="similarity">
    <text evidence="1">Belongs to the ribosome association toxin RatA family.</text>
</comment>
<dbReference type="Gene3D" id="3.30.530.20">
    <property type="match status" value="1"/>
</dbReference>
<dbReference type="PANTHER" id="PTHR12901">
    <property type="entry name" value="SPERM PROTEIN HOMOLOG"/>
    <property type="match status" value="1"/>
</dbReference>
<comment type="caution">
    <text evidence="4">The sequence shown here is derived from an EMBL/GenBank/DDBJ whole genome shotgun (WGS) entry which is preliminary data.</text>
</comment>
<name>A0A2W5AW81_9SPHN</name>
<organism evidence="4 5">
    <name type="scientific">Sphingomonas taxi</name>
    <dbReference type="NCBI Taxonomy" id="1549858"/>
    <lineage>
        <taxon>Bacteria</taxon>
        <taxon>Pseudomonadati</taxon>
        <taxon>Pseudomonadota</taxon>
        <taxon>Alphaproteobacteria</taxon>
        <taxon>Sphingomonadales</taxon>
        <taxon>Sphingomonadaceae</taxon>
        <taxon>Sphingomonas</taxon>
    </lineage>
</organism>
<dbReference type="CDD" id="cd07813">
    <property type="entry name" value="COQ10p_like"/>
    <property type="match status" value="1"/>
</dbReference>
<protein>
    <submittedName>
        <fullName evidence="4">Ubiquinone-binding protein</fullName>
    </submittedName>
</protein>
<evidence type="ECO:0000256" key="1">
    <source>
        <dbReference type="ARBA" id="ARBA00008918"/>
    </source>
</evidence>
<accession>A0A2W5AW81</accession>